<dbReference type="RefSeq" id="WP_214298944.1">
    <property type="nucleotide sequence ID" value="NZ_JAHDYS010000009.1"/>
</dbReference>
<keyword evidence="1" id="KW-0732">Signal</keyword>
<reference evidence="2 3" key="1">
    <citation type="submission" date="2021-05" db="EMBL/GenBank/DDBJ databases">
        <title>The draft genome of Geobacter chapellei DSM 13688.</title>
        <authorList>
            <person name="Xu Z."/>
            <person name="Masuda Y."/>
            <person name="Itoh H."/>
            <person name="Senoo K."/>
        </authorList>
    </citation>
    <scope>NUCLEOTIDE SEQUENCE [LARGE SCALE GENOMIC DNA]</scope>
    <source>
        <strain evidence="2 3">DSM 13688</strain>
    </source>
</reference>
<evidence type="ECO:0000313" key="3">
    <source>
        <dbReference type="Proteomes" id="UP000784128"/>
    </source>
</evidence>
<keyword evidence="3" id="KW-1185">Reference proteome</keyword>
<dbReference type="InterPro" id="IPR023824">
    <property type="entry name" value="CHP04073_exosortase-affil"/>
</dbReference>
<sequence length="133" mass="14667">MKSRQLLPALLLVILLVMPCIASAEQPPERIAEKMAIKLTRGVTNLVTSVAELPKQTVLTVREMGTPGYVVGPLKGIGMTLYRAFIGATETVFFLVPQPGYYDPMMEPVYVWQGWEPKYDSSATPAPAVEEKK</sequence>
<proteinExistence type="predicted"/>
<protein>
    <submittedName>
        <fullName evidence="2">Exosortase system-associated protein, TIGR04073 family</fullName>
    </submittedName>
</protein>
<feature type="signal peptide" evidence="1">
    <location>
        <begin position="1"/>
        <end position="24"/>
    </location>
</feature>
<dbReference type="EMBL" id="JAHDYS010000009">
    <property type="protein sequence ID" value="MBT1072238.1"/>
    <property type="molecule type" value="Genomic_DNA"/>
</dbReference>
<accession>A0ABS5U996</accession>
<evidence type="ECO:0000256" key="1">
    <source>
        <dbReference type="SAM" id="SignalP"/>
    </source>
</evidence>
<dbReference type="Proteomes" id="UP000784128">
    <property type="component" value="Unassembled WGS sequence"/>
</dbReference>
<gene>
    <name evidence="2" type="ORF">KJB30_10610</name>
</gene>
<comment type="caution">
    <text evidence="2">The sequence shown here is derived from an EMBL/GenBank/DDBJ whole genome shotgun (WGS) entry which is preliminary data.</text>
</comment>
<feature type="chain" id="PRO_5047448324" evidence="1">
    <location>
        <begin position="25"/>
        <end position="133"/>
    </location>
</feature>
<evidence type="ECO:0000313" key="2">
    <source>
        <dbReference type="EMBL" id="MBT1072238.1"/>
    </source>
</evidence>
<dbReference type="NCBIfam" id="TIGR04073">
    <property type="entry name" value="exo_TIGR04073"/>
    <property type="match status" value="1"/>
</dbReference>
<name>A0ABS5U996_9BACT</name>
<organism evidence="2 3">
    <name type="scientific">Pelotalea chapellei</name>
    <dbReference type="NCBI Taxonomy" id="44671"/>
    <lineage>
        <taxon>Bacteria</taxon>
        <taxon>Pseudomonadati</taxon>
        <taxon>Thermodesulfobacteriota</taxon>
        <taxon>Desulfuromonadia</taxon>
        <taxon>Geobacterales</taxon>
        <taxon>Geobacteraceae</taxon>
        <taxon>Pelotalea</taxon>
    </lineage>
</organism>